<keyword evidence="3" id="KW-1185">Reference proteome</keyword>
<feature type="non-terminal residue" evidence="2">
    <location>
        <position position="120"/>
    </location>
</feature>
<dbReference type="EMBL" id="JAUEPS010000190">
    <property type="protein sequence ID" value="KAK0434382.1"/>
    <property type="molecule type" value="Genomic_DNA"/>
</dbReference>
<dbReference type="RefSeq" id="XP_060321711.1">
    <property type="nucleotide sequence ID" value="XM_060474977.1"/>
</dbReference>
<accession>A0AA39J320</accession>
<protein>
    <recommendedName>
        <fullName evidence="4">Secreted protein</fullName>
    </recommendedName>
</protein>
<keyword evidence="1" id="KW-0732">Signal</keyword>
<evidence type="ECO:0000313" key="3">
    <source>
        <dbReference type="Proteomes" id="UP001175211"/>
    </source>
</evidence>
<dbReference type="Proteomes" id="UP001175211">
    <property type="component" value="Unassembled WGS sequence"/>
</dbReference>
<dbReference type="GeneID" id="85358525"/>
<evidence type="ECO:0008006" key="4">
    <source>
        <dbReference type="Google" id="ProtNLM"/>
    </source>
</evidence>
<dbReference type="AlphaFoldDB" id="A0AA39J320"/>
<feature type="signal peptide" evidence="1">
    <location>
        <begin position="1"/>
        <end position="18"/>
    </location>
</feature>
<reference evidence="2" key="1">
    <citation type="submission" date="2023-06" db="EMBL/GenBank/DDBJ databases">
        <authorList>
            <consortium name="Lawrence Berkeley National Laboratory"/>
            <person name="Ahrendt S."/>
            <person name="Sahu N."/>
            <person name="Indic B."/>
            <person name="Wong-Bajracharya J."/>
            <person name="Merenyi Z."/>
            <person name="Ke H.-M."/>
            <person name="Monk M."/>
            <person name="Kocsube S."/>
            <person name="Drula E."/>
            <person name="Lipzen A."/>
            <person name="Balint B."/>
            <person name="Henrissat B."/>
            <person name="Andreopoulos B."/>
            <person name="Martin F.M."/>
            <person name="Harder C.B."/>
            <person name="Rigling D."/>
            <person name="Ford K.L."/>
            <person name="Foster G.D."/>
            <person name="Pangilinan J."/>
            <person name="Papanicolaou A."/>
            <person name="Barry K."/>
            <person name="LaButti K."/>
            <person name="Viragh M."/>
            <person name="Koriabine M."/>
            <person name="Yan M."/>
            <person name="Riley R."/>
            <person name="Champramary S."/>
            <person name="Plett K.L."/>
            <person name="Tsai I.J."/>
            <person name="Slot J."/>
            <person name="Sipos G."/>
            <person name="Plett J."/>
            <person name="Nagy L.G."/>
            <person name="Grigoriev I.V."/>
        </authorList>
    </citation>
    <scope>NUCLEOTIDE SEQUENCE</scope>
    <source>
        <strain evidence="2">CCBAS 213</strain>
    </source>
</reference>
<organism evidence="2 3">
    <name type="scientific">Armillaria tabescens</name>
    <name type="common">Ringless honey mushroom</name>
    <name type="synonym">Agaricus tabescens</name>
    <dbReference type="NCBI Taxonomy" id="1929756"/>
    <lineage>
        <taxon>Eukaryota</taxon>
        <taxon>Fungi</taxon>
        <taxon>Dikarya</taxon>
        <taxon>Basidiomycota</taxon>
        <taxon>Agaricomycotina</taxon>
        <taxon>Agaricomycetes</taxon>
        <taxon>Agaricomycetidae</taxon>
        <taxon>Agaricales</taxon>
        <taxon>Marasmiineae</taxon>
        <taxon>Physalacriaceae</taxon>
        <taxon>Desarmillaria</taxon>
    </lineage>
</organism>
<feature type="chain" id="PRO_5041421275" description="Secreted protein" evidence="1">
    <location>
        <begin position="19"/>
        <end position="120"/>
    </location>
</feature>
<evidence type="ECO:0000256" key="1">
    <source>
        <dbReference type="SAM" id="SignalP"/>
    </source>
</evidence>
<evidence type="ECO:0000313" key="2">
    <source>
        <dbReference type="EMBL" id="KAK0434382.1"/>
    </source>
</evidence>
<comment type="caution">
    <text evidence="2">The sequence shown here is derived from an EMBL/GenBank/DDBJ whole genome shotgun (WGS) entry which is preliminary data.</text>
</comment>
<name>A0AA39J320_ARMTA</name>
<sequence length="120" mass="12680">MAEMFLVVAHVLVIGANACPDSDQVSLALAVKPTNHATPYLSFCSPGTGFVILGLLNVDAKYLSKESSMAPHSIGDGCPRTLIKSGRKNVRYDSGLIPISFRSCIAFGRASMSSSMIVTT</sequence>
<gene>
    <name evidence="2" type="ORF">EV420DRAFT_1597153</name>
</gene>
<proteinExistence type="predicted"/>